<dbReference type="InterPro" id="IPR003423">
    <property type="entry name" value="OMP_efflux"/>
</dbReference>
<keyword evidence="2" id="KW-0449">Lipoprotein</keyword>
<dbReference type="Proteomes" id="UP000316093">
    <property type="component" value="Chromosome"/>
</dbReference>
<evidence type="ECO:0000256" key="1">
    <source>
        <dbReference type="ARBA" id="ARBA00007613"/>
    </source>
</evidence>
<keyword evidence="2" id="KW-0564">Palmitate</keyword>
<sequence>MDAKIRRPGPRRDVAGRPRGAAPVSAHGMRVLMAAAAVTLVAGCTVGPDYVRPAAPTSAAFKEARAQAAQGAPAAPIAGKWWEIYGDPVLNDLVSHVAVDNQSLAASAARMREAQLLVQEAHGAAYPQVSVGTIKSGRRNENDFGLGVSWELDLWGRIRRDVEAHRASAEASADDLAAATLSMQAQLVQAYFALRQSDAAIDLLQRSTDVATQWHRMVGNQYTQGQASSADVSDALVKLSGAQLQLADTRSARAQYEHAIAVMLGKPPAEFSLAAAPFDTQVPVIPPGVPAILLERRPDVAASERRMAAANARIGVAKAEELPSISLAAGIGVRRGPTGTADVKGPLFTGGRLDAQVKSAGEGYTEAVANYRQTVLDAYREVEDNLVATNELANVAELHAKAAAAATESDRVTQNQYKEGVADYPAVVQATNGALEAGRGELQLRLRRLDTSVNLIVALGGGWQAGGFAGSAAGRPLGPPDADLRTGP</sequence>
<dbReference type="KEGG" id="lpy:FIV34_09460"/>
<dbReference type="GO" id="GO:0009279">
    <property type="term" value="C:cell outer membrane"/>
    <property type="evidence" value="ECO:0007669"/>
    <property type="project" value="UniProtKB-SubCell"/>
</dbReference>
<keyword evidence="2" id="KW-0472">Membrane</keyword>
<feature type="compositionally biased region" description="Basic and acidic residues" evidence="3">
    <location>
        <begin position="1"/>
        <end position="16"/>
    </location>
</feature>
<name>A0A4Y5Z3E5_9GAMM</name>
<evidence type="ECO:0000313" key="4">
    <source>
        <dbReference type="EMBL" id="QDE39416.1"/>
    </source>
</evidence>
<comment type="similarity">
    <text evidence="1 2">Belongs to the outer membrane factor (OMF) (TC 1.B.17) family.</text>
</comment>
<accession>A0A4Y5Z3E5</accession>
<keyword evidence="5" id="KW-1185">Reference proteome</keyword>
<dbReference type="EMBL" id="CP041046">
    <property type="protein sequence ID" value="QDE39416.1"/>
    <property type="molecule type" value="Genomic_DNA"/>
</dbReference>
<reference evidence="4 5" key="1">
    <citation type="submission" date="2019-06" db="EMBL/GenBank/DDBJ databases">
        <title>A complete genome sequence for Luteibacter pinisoli MAH-14.</title>
        <authorList>
            <person name="Baltrus D.A."/>
        </authorList>
    </citation>
    <scope>NUCLEOTIDE SEQUENCE [LARGE SCALE GENOMIC DNA]</scope>
    <source>
        <strain evidence="4 5">MAH-14</strain>
    </source>
</reference>
<dbReference type="NCBIfam" id="TIGR01845">
    <property type="entry name" value="outer_NodT"/>
    <property type="match status" value="1"/>
</dbReference>
<dbReference type="Gene3D" id="1.20.1600.10">
    <property type="entry name" value="Outer membrane efflux proteins (OEP)"/>
    <property type="match status" value="1"/>
</dbReference>
<dbReference type="Pfam" id="PF02321">
    <property type="entry name" value="OEP"/>
    <property type="match status" value="2"/>
</dbReference>
<dbReference type="GO" id="GO:0015562">
    <property type="term" value="F:efflux transmembrane transporter activity"/>
    <property type="evidence" value="ECO:0007669"/>
    <property type="project" value="InterPro"/>
</dbReference>
<proteinExistence type="inferred from homology"/>
<gene>
    <name evidence="4" type="ORF">FIV34_09460</name>
</gene>
<feature type="region of interest" description="Disordered" evidence="3">
    <location>
        <begin position="1"/>
        <end position="22"/>
    </location>
</feature>
<dbReference type="InterPro" id="IPR010131">
    <property type="entry name" value="MdtP/NodT-like"/>
</dbReference>
<protein>
    <submittedName>
        <fullName evidence="4">Efflux transporter outer membrane subunit</fullName>
    </submittedName>
</protein>
<evidence type="ECO:0000313" key="5">
    <source>
        <dbReference type="Proteomes" id="UP000316093"/>
    </source>
</evidence>
<dbReference type="AlphaFoldDB" id="A0A4Y5Z3E5"/>
<comment type="subcellular location">
    <subcellularLocation>
        <location evidence="2">Cell outer membrane</location>
        <topology evidence="2">Lipid-anchor</topology>
    </subcellularLocation>
</comment>
<dbReference type="OrthoDB" id="9770517at2"/>
<dbReference type="PANTHER" id="PTHR30203">
    <property type="entry name" value="OUTER MEMBRANE CATION EFFLUX PROTEIN"/>
    <property type="match status" value="1"/>
</dbReference>
<organism evidence="4 5">
    <name type="scientific">Luteibacter pinisoli</name>
    <dbReference type="NCBI Taxonomy" id="2589080"/>
    <lineage>
        <taxon>Bacteria</taxon>
        <taxon>Pseudomonadati</taxon>
        <taxon>Pseudomonadota</taxon>
        <taxon>Gammaproteobacteria</taxon>
        <taxon>Lysobacterales</taxon>
        <taxon>Rhodanobacteraceae</taxon>
        <taxon>Luteibacter</taxon>
    </lineage>
</organism>
<keyword evidence="2" id="KW-1134">Transmembrane beta strand</keyword>
<evidence type="ECO:0000256" key="2">
    <source>
        <dbReference type="RuleBase" id="RU362097"/>
    </source>
</evidence>
<evidence type="ECO:0000256" key="3">
    <source>
        <dbReference type="SAM" id="MobiDB-lite"/>
    </source>
</evidence>
<dbReference type="PANTHER" id="PTHR30203:SF33">
    <property type="entry name" value="BLR4455 PROTEIN"/>
    <property type="match status" value="1"/>
</dbReference>
<keyword evidence="2" id="KW-0812">Transmembrane</keyword>
<dbReference type="Gene3D" id="2.20.200.10">
    <property type="entry name" value="Outer membrane efflux proteins (OEP)"/>
    <property type="match status" value="1"/>
</dbReference>
<dbReference type="SUPFAM" id="SSF56954">
    <property type="entry name" value="Outer membrane efflux proteins (OEP)"/>
    <property type="match status" value="1"/>
</dbReference>